<dbReference type="Gene3D" id="1.20.190.20">
    <property type="entry name" value="14-3-3 domain"/>
    <property type="match status" value="1"/>
</dbReference>
<dbReference type="Pfam" id="PF00244">
    <property type="entry name" value="14-3-3"/>
    <property type="match status" value="1"/>
</dbReference>
<dbReference type="PANTHER" id="PTHR18860">
    <property type="entry name" value="14-3-3 PROTEIN"/>
    <property type="match status" value="1"/>
</dbReference>
<dbReference type="CDD" id="cd08774">
    <property type="entry name" value="14-3-3"/>
    <property type="match status" value="1"/>
</dbReference>
<dbReference type="InterPro" id="IPR000308">
    <property type="entry name" value="14-3-3"/>
</dbReference>
<organism evidence="3 4">
    <name type="scientific">Setaria viridis</name>
    <name type="common">Green bristlegrass</name>
    <name type="synonym">Setaria italica subsp. viridis</name>
    <dbReference type="NCBI Taxonomy" id="4556"/>
    <lineage>
        <taxon>Eukaryota</taxon>
        <taxon>Viridiplantae</taxon>
        <taxon>Streptophyta</taxon>
        <taxon>Embryophyta</taxon>
        <taxon>Tracheophyta</taxon>
        <taxon>Spermatophyta</taxon>
        <taxon>Magnoliopsida</taxon>
        <taxon>Liliopsida</taxon>
        <taxon>Poales</taxon>
        <taxon>Poaceae</taxon>
        <taxon>PACMAD clade</taxon>
        <taxon>Panicoideae</taxon>
        <taxon>Panicodae</taxon>
        <taxon>Paniceae</taxon>
        <taxon>Cenchrinae</taxon>
        <taxon>Setaria</taxon>
    </lineage>
</organism>
<evidence type="ECO:0000259" key="2">
    <source>
        <dbReference type="SMART" id="SM00101"/>
    </source>
</evidence>
<dbReference type="Gramene" id="TKW24765">
    <property type="protein sequence ID" value="TKW24765"/>
    <property type="gene ID" value="SEVIR_3G071000v2"/>
</dbReference>
<dbReference type="EMBL" id="CM016554">
    <property type="protein sequence ID" value="TKW24765.1"/>
    <property type="molecule type" value="Genomic_DNA"/>
</dbReference>
<dbReference type="InterPro" id="IPR023410">
    <property type="entry name" value="14-3-3_domain"/>
</dbReference>
<reference evidence="3 4" key="1">
    <citation type="submission" date="2019-03" db="EMBL/GenBank/DDBJ databases">
        <title>WGS assembly of Setaria viridis.</title>
        <authorList>
            <person name="Huang P."/>
            <person name="Jenkins J."/>
            <person name="Grimwood J."/>
            <person name="Barry K."/>
            <person name="Healey A."/>
            <person name="Mamidi S."/>
            <person name="Sreedasyam A."/>
            <person name="Shu S."/>
            <person name="Feldman M."/>
            <person name="Wu J."/>
            <person name="Yu Y."/>
            <person name="Chen C."/>
            <person name="Johnson J."/>
            <person name="Rokhsar D."/>
            <person name="Baxter I."/>
            <person name="Schmutz J."/>
            <person name="Brutnell T."/>
            <person name="Kellogg E."/>
        </authorList>
    </citation>
    <scope>NUCLEOTIDE SEQUENCE [LARGE SCALE GENOMIC DNA]</scope>
    <source>
        <strain evidence="4">cv. A10</strain>
    </source>
</reference>
<protein>
    <recommendedName>
        <fullName evidence="2">14-3-3 domain-containing protein</fullName>
    </recommendedName>
</protein>
<keyword evidence="4" id="KW-1185">Reference proteome</keyword>
<dbReference type="SUPFAM" id="SSF48445">
    <property type="entry name" value="14-3-3 protein"/>
    <property type="match status" value="1"/>
</dbReference>
<accession>A0A4U6V9F9</accession>
<proteinExistence type="inferred from homology"/>
<dbReference type="InterPro" id="IPR036815">
    <property type="entry name" value="14-3-3_dom_sf"/>
</dbReference>
<evidence type="ECO:0000313" key="4">
    <source>
        <dbReference type="Proteomes" id="UP000298652"/>
    </source>
</evidence>
<gene>
    <name evidence="3" type="ORF">SEVIR_3G071000v2</name>
</gene>
<dbReference type="PRINTS" id="PR00305">
    <property type="entry name" value="1433ZETA"/>
</dbReference>
<evidence type="ECO:0000256" key="1">
    <source>
        <dbReference type="ARBA" id="ARBA00006141"/>
    </source>
</evidence>
<feature type="domain" description="14-3-3" evidence="2">
    <location>
        <begin position="12"/>
        <end position="248"/>
    </location>
</feature>
<dbReference type="EMBL" id="CM016554">
    <property type="protein sequence ID" value="TKW24764.1"/>
    <property type="molecule type" value="Genomic_DNA"/>
</dbReference>
<evidence type="ECO:0000313" key="3">
    <source>
        <dbReference type="EMBL" id="TKW24764.1"/>
    </source>
</evidence>
<dbReference type="Gramene" id="TKW24764">
    <property type="protein sequence ID" value="TKW24764"/>
    <property type="gene ID" value="SEVIR_3G071000v2"/>
</dbReference>
<dbReference type="AlphaFoldDB" id="A0A4U6V9F9"/>
<dbReference type="Proteomes" id="UP000298652">
    <property type="component" value="Chromosome 3"/>
</dbReference>
<sequence length="312" mass="35361">MAPSSSVPARGEEMAFIAAITLKVGRDRDMLQAVNMMAEEHFELSVDQRKQLITAYRIDFSDKHKALRTISVMEQQEDDPKKIECIAWYRGVLEADMQATCSSTLDIVHNHLLPFCHDAENATLYNKMIGDTCWYLAMLKKVEDKEPFLQKALTAYETASEKAKILSPANPLRLSVHMTETAFHYDVMKWPERAYDLAKKALVEARPALVLLDEESYKESTVYVKLMVDNLEKWRTALGKDPEDTLSFKELQTASSSSTGYPCPEVPPSVPAAAPDNFINRGDWEDDVLEGLSAMEIRRRKKASMMRKGRMG</sequence>
<dbReference type="SMART" id="SM00101">
    <property type="entry name" value="14_3_3"/>
    <property type="match status" value="1"/>
</dbReference>
<name>A0A4U6V9F9_SETVI</name>
<comment type="similarity">
    <text evidence="1">Belongs to the 14-3-3 family.</text>
</comment>